<dbReference type="InterPro" id="IPR017871">
    <property type="entry name" value="ABC_transporter-like_CS"/>
</dbReference>
<keyword evidence="5" id="KW-0997">Cell inner membrane</keyword>
<dbReference type="Pfam" id="PF08352">
    <property type="entry name" value="oligo_HPY"/>
    <property type="match status" value="2"/>
</dbReference>
<accession>A0A9X2M5B4</accession>
<dbReference type="NCBIfam" id="TIGR01727">
    <property type="entry name" value="oligo_HPY"/>
    <property type="match status" value="1"/>
</dbReference>
<dbReference type="PROSITE" id="PS50893">
    <property type="entry name" value="ABC_TRANSPORTER_2"/>
    <property type="match status" value="2"/>
</dbReference>
<evidence type="ECO:0000256" key="9">
    <source>
        <dbReference type="ARBA" id="ARBA00023136"/>
    </source>
</evidence>
<dbReference type="NCBIfam" id="NF008453">
    <property type="entry name" value="PRK11308.1"/>
    <property type="match status" value="2"/>
</dbReference>
<evidence type="ECO:0000256" key="4">
    <source>
        <dbReference type="ARBA" id="ARBA00022475"/>
    </source>
</evidence>
<dbReference type="Proteomes" id="UP001142400">
    <property type="component" value="Unassembled WGS sequence"/>
</dbReference>
<evidence type="ECO:0000256" key="3">
    <source>
        <dbReference type="ARBA" id="ARBA00022448"/>
    </source>
</evidence>
<evidence type="ECO:0000256" key="5">
    <source>
        <dbReference type="ARBA" id="ARBA00022519"/>
    </source>
</evidence>
<dbReference type="Gene3D" id="3.40.50.300">
    <property type="entry name" value="P-loop containing nucleotide triphosphate hydrolases"/>
    <property type="match status" value="2"/>
</dbReference>
<keyword evidence="3" id="KW-0813">Transport</keyword>
<dbReference type="InterPro" id="IPR003593">
    <property type="entry name" value="AAA+_ATPase"/>
</dbReference>
<evidence type="ECO:0000313" key="12">
    <source>
        <dbReference type="Proteomes" id="UP001142400"/>
    </source>
</evidence>
<dbReference type="SUPFAM" id="SSF52540">
    <property type="entry name" value="P-loop containing nucleoside triphosphate hydrolases"/>
    <property type="match status" value="2"/>
</dbReference>
<protein>
    <submittedName>
        <fullName evidence="11">ABC transporter ATP-binding protein</fullName>
    </submittedName>
</protein>
<dbReference type="PANTHER" id="PTHR43297">
    <property type="entry name" value="OLIGOPEPTIDE TRANSPORT ATP-BINDING PROTEIN APPD"/>
    <property type="match status" value="1"/>
</dbReference>
<keyword evidence="12" id="KW-1185">Reference proteome</keyword>
<dbReference type="GO" id="GO:0005886">
    <property type="term" value="C:plasma membrane"/>
    <property type="evidence" value="ECO:0007669"/>
    <property type="project" value="UniProtKB-SubCell"/>
</dbReference>
<feature type="domain" description="ABC transporter" evidence="10">
    <location>
        <begin position="18"/>
        <end position="264"/>
    </location>
</feature>
<evidence type="ECO:0000256" key="7">
    <source>
        <dbReference type="ARBA" id="ARBA00022840"/>
    </source>
</evidence>
<dbReference type="GO" id="GO:0015833">
    <property type="term" value="P:peptide transport"/>
    <property type="evidence" value="ECO:0007669"/>
    <property type="project" value="InterPro"/>
</dbReference>
<dbReference type="InterPro" id="IPR003439">
    <property type="entry name" value="ABC_transporter-like_ATP-bd"/>
</dbReference>
<dbReference type="InterPro" id="IPR050388">
    <property type="entry name" value="ABC_Ni/Peptide_Import"/>
</dbReference>
<dbReference type="InterPro" id="IPR013563">
    <property type="entry name" value="Oligopep_ABC_C"/>
</dbReference>
<comment type="subcellular location">
    <subcellularLocation>
        <location evidence="1">Cell membrane</location>
        <topology evidence="1">Peripheral membrane protein</topology>
    </subcellularLocation>
</comment>
<dbReference type="InterPro" id="IPR027417">
    <property type="entry name" value="P-loop_NTPase"/>
</dbReference>
<dbReference type="PANTHER" id="PTHR43297:SF14">
    <property type="entry name" value="ATPASE AAA-TYPE CORE DOMAIN-CONTAINING PROTEIN"/>
    <property type="match status" value="1"/>
</dbReference>
<keyword evidence="7 11" id="KW-0067">ATP-binding</keyword>
<dbReference type="Pfam" id="PF00005">
    <property type="entry name" value="ABC_tran"/>
    <property type="match status" value="2"/>
</dbReference>
<keyword evidence="9" id="KW-0472">Membrane</keyword>
<dbReference type="AlphaFoldDB" id="A0A9X2M5B4"/>
<comment type="similarity">
    <text evidence="2">Belongs to the ABC transporter superfamily.</text>
</comment>
<evidence type="ECO:0000256" key="8">
    <source>
        <dbReference type="ARBA" id="ARBA00022967"/>
    </source>
</evidence>
<evidence type="ECO:0000313" key="11">
    <source>
        <dbReference type="EMBL" id="MCQ8835592.1"/>
    </source>
</evidence>
<feature type="domain" description="ABC transporter" evidence="10">
    <location>
        <begin position="359"/>
        <end position="604"/>
    </location>
</feature>
<evidence type="ECO:0000259" key="10">
    <source>
        <dbReference type="PROSITE" id="PS50893"/>
    </source>
</evidence>
<dbReference type="CDD" id="cd03257">
    <property type="entry name" value="ABC_NikE_OppD_transporters"/>
    <property type="match status" value="2"/>
</dbReference>
<reference evidence="11" key="1">
    <citation type="submission" date="2022-06" db="EMBL/GenBank/DDBJ databases">
        <title>WGS of actinobacteria.</title>
        <authorList>
            <person name="Thawai C."/>
        </authorList>
    </citation>
    <scope>NUCLEOTIDE SEQUENCE</scope>
    <source>
        <strain evidence="11">DSM 42010</strain>
    </source>
</reference>
<evidence type="ECO:0000256" key="1">
    <source>
        <dbReference type="ARBA" id="ARBA00004202"/>
    </source>
</evidence>
<dbReference type="GO" id="GO:0005524">
    <property type="term" value="F:ATP binding"/>
    <property type="evidence" value="ECO:0007669"/>
    <property type="project" value="UniProtKB-KW"/>
</dbReference>
<dbReference type="NCBIfam" id="NF007739">
    <property type="entry name" value="PRK10419.1"/>
    <property type="match status" value="2"/>
</dbReference>
<dbReference type="EMBL" id="JANIIC010000084">
    <property type="protein sequence ID" value="MCQ8835592.1"/>
    <property type="molecule type" value="Genomic_DNA"/>
</dbReference>
<keyword evidence="4" id="KW-1003">Cell membrane</keyword>
<dbReference type="SMART" id="SM00382">
    <property type="entry name" value="AAA"/>
    <property type="match status" value="2"/>
</dbReference>
<evidence type="ECO:0000256" key="2">
    <source>
        <dbReference type="ARBA" id="ARBA00005417"/>
    </source>
</evidence>
<sequence length="619" mass="66560">MNDSIEQPGAPGAPVLSVRRLKIGRAGLGGAGAIVSANEFDLAAGESIGIVGESGSGKSMTAKALTGLLPPGVVANGVAEYGGRNLLGFSEREWRSIRGSEICTVMQDPFTMLNPVMRCGHILQESMAPGRRLSRAERRAESVRRLAEVGITDESVVDRYPFQLSGGMRQRVAIAAALARDPKVLIADEPSTALDVVTQREVLALIKRIQQARGMSLILITHDLRVAFATCDRIHVLYAGALVEAAGAGAMQSEPLHPYTQGLLLSEPPADRRVRELVAIPGSVPSAGEVQDRCPFATRCQWVAEVCRDGVPELQAVADGHESRCVRLPEIRTEMAEIRARAVEPAPALPDGRTGAALVEVEHIEKVFNSGSRTVRAVDDASLVVRDGESVGIVGESGSGKTTLARMLVGLETPTAGDIRIDGISVRDWRALGDQDRRKLRKTVQMVFQDPYSSLNPMRSIGWTLKEAITTHQSGPADIAGRVSDLLESVGLHREYAQRRPSALSGGERQRIAIARALAAGPRLLICDEPVSALDMSVQAQILNLLEHLRTERGISYLFITHDLSIVRQASDFLYVMNGGRVVESGPTEAVLDHPQHAYTGELLRSVPRSDGNWLGASA</sequence>
<gene>
    <name evidence="11" type="ORF">NQU54_42930</name>
</gene>
<keyword evidence="6" id="KW-0547">Nucleotide-binding</keyword>
<dbReference type="PROSITE" id="PS00211">
    <property type="entry name" value="ABC_TRANSPORTER_1"/>
    <property type="match status" value="2"/>
</dbReference>
<evidence type="ECO:0000256" key="6">
    <source>
        <dbReference type="ARBA" id="ARBA00022741"/>
    </source>
</evidence>
<name>A0A9X2M5B4_STRMQ</name>
<organism evidence="11 12">
    <name type="scientific">Streptomyces malaysiensis subsp. samsunensis</name>
    <dbReference type="NCBI Taxonomy" id="459658"/>
    <lineage>
        <taxon>Bacteria</taxon>
        <taxon>Bacillati</taxon>
        <taxon>Actinomycetota</taxon>
        <taxon>Actinomycetes</taxon>
        <taxon>Kitasatosporales</taxon>
        <taxon>Streptomycetaceae</taxon>
        <taxon>Streptomyces</taxon>
        <taxon>Streptomyces violaceusniger group</taxon>
    </lineage>
</organism>
<dbReference type="GO" id="GO:0016887">
    <property type="term" value="F:ATP hydrolysis activity"/>
    <property type="evidence" value="ECO:0007669"/>
    <property type="project" value="InterPro"/>
</dbReference>
<comment type="caution">
    <text evidence="11">The sequence shown here is derived from an EMBL/GenBank/DDBJ whole genome shotgun (WGS) entry which is preliminary data.</text>
</comment>
<dbReference type="RefSeq" id="WP_257635732.1">
    <property type="nucleotide sequence ID" value="NZ_JANIIC010000084.1"/>
</dbReference>
<keyword evidence="8" id="KW-1278">Translocase</keyword>
<proteinExistence type="inferred from homology"/>